<proteinExistence type="predicted"/>
<evidence type="ECO:0000256" key="1">
    <source>
        <dbReference type="SAM" id="MobiDB-lite"/>
    </source>
</evidence>
<comment type="caution">
    <text evidence="2">The sequence shown here is derived from an EMBL/GenBank/DDBJ whole genome shotgun (WGS) entry which is preliminary data.</text>
</comment>
<reference evidence="2 3" key="1">
    <citation type="journal article" date="2023" name="Mol. Biol. Evol.">
        <title>Genomics of Secondarily Temperate Adaptation in the Only Non-Antarctic Icefish.</title>
        <authorList>
            <person name="Rivera-Colon A.G."/>
            <person name="Rayamajhi N."/>
            <person name="Minhas B.F."/>
            <person name="Madrigal G."/>
            <person name="Bilyk K.T."/>
            <person name="Yoon V."/>
            <person name="Hune M."/>
            <person name="Gregory S."/>
            <person name="Cheng C.H.C."/>
            <person name="Catchen J.M."/>
        </authorList>
    </citation>
    <scope>NUCLEOTIDE SEQUENCE [LARGE SCALE GENOMIC DNA]</scope>
    <source>
        <strain evidence="2">JC2023a</strain>
    </source>
</reference>
<evidence type="ECO:0000313" key="3">
    <source>
        <dbReference type="Proteomes" id="UP001335648"/>
    </source>
</evidence>
<gene>
    <name evidence="2" type="ORF">CesoFtcFv8_017673</name>
</gene>
<dbReference type="GO" id="GO:0004725">
    <property type="term" value="F:protein tyrosine phosphatase activity"/>
    <property type="evidence" value="ECO:0007669"/>
    <property type="project" value="InterPro"/>
</dbReference>
<dbReference type="Proteomes" id="UP001335648">
    <property type="component" value="Unassembled WGS sequence"/>
</dbReference>
<feature type="region of interest" description="Disordered" evidence="1">
    <location>
        <begin position="205"/>
        <end position="225"/>
    </location>
</feature>
<protein>
    <submittedName>
        <fullName evidence="2">Uncharacterized protein</fullName>
    </submittedName>
</protein>
<dbReference type="GO" id="GO:1902751">
    <property type="term" value="P:positive regulation of cell cycle G2/M phase transition"/>
    <property type="evidence" value="ECO:0007669"/>
    <property type="project" value="InterPro"/>
</dbReference>
<dbReference type="InterPro" id="IPR000751">
    <property type="entry name" value="MPI_Phosphatase"/>
</dbReference>
<name>A0AAN8BKC4_9TELE</name>
<keyword evidence="3" id="KW-1185">Reference proteome</keyword>
<accession>A0AAN8BKC4</accession>
<dbReference type="AlphaFoldDB" id="A0AAN8BKC4"/>
<sequence length="225" mass="24779">MESVDLFGCTSPVNTVLKRRPNTIPGLSSPEMSTKNAHCRDLFSPGPAAVLSPVTNLALDMNNWAGLGSLCDTPKRRKHAALEKIPSFASDVSSDAGLGMDPMDAQGLNDSFEFEKTIQQASRVINDRMPIRRINSLPLQLQLCSPPMKRQETDSHRYGIFGQQPSQMTAASCSSQRDNKENMPEECFEFKKPTKPVSRCRVRSLNSGQAFAHRPSSAPALMVRD</sequence>
<organism evidence="2 3">
    <name type="scientific">Champsocephalus esox</name>
    <name type="common">pike icefish</name>
    <dbReference type="NCBI Taxonomy" id="159716"/>
    <lineage>
        <taxon>Eukaryota</taxon>
        <taxon>Metazoa</taxon>
        <taxon>Chordata</taxon>
        <taxon>Craniata</taxon>
        <taxon>Vertebrata</taxon>
        <taxon>Euteleostomi</taxon>
        <taxon>Actinopterygii</taxon>
        <taxon>Neopterygii</taxon>
        <taxon>Teleostei</taxon>
        <taxon>Neoteleostei</taxon>
        <taxon>Acanthomorphata</taxon>
        <taxon>Eupercaria</taxon>
        <taxon>Perciformes</taxon>
        <taxon>Notothenioidei</taxon>
        <taxon>Channichthyidae</taxon>
        <taxon>Champsocephalus</taxon>
    </lineage>
</organism>
<dbReference type="EMBL" id="JAULUE010002059">
    <property type="protein sequence ID" value="KAK5886660.1"/>
    <property type="molecule type" value="Genomic_DNA"/>
</dbReference>
<dbReference type="Pfam" id="PF06617">
    <property type="entry name" value="M-inducer_phosp"/>
    <property type="match status" value="1"/>
</dbReference>
<evidence type="ECO:0000313" key="2">
    <source>
        <dbReference type="EMBL" id="KAK5886660.1"/>
    </source>
</evidence>